<feature type="transmembrane region" description="Helical" evidence="1">
    <location>
        <begin position="172"/>
        <end position="191"/>
    </location>
</feature>
<keyword evidence="1" id="KW-1133">Transmembrane helix</keyword>
<dbReference type="EMBL" id="FOYZ01000008">
    <property type="protein sequence ID" value="SFR87754.1"/>
    <property type="molecule type" value="Genomic_DNA"/>
</dbReference>
<protein>
    <submittedName>
        <fullName evidence="2">ABC-2 family transporter protein</fullName>
    </submittedName>
</protein>
<reference evidence="2 3" key="1">
    <citation type="submission" date="2016-10" db="EMBL/GenBank/DDBJ databases">
        <authorList>
            <person name="de Groot N.N."/>
        </authorList>
    </citation>
    <scope>NUCLEOTIDE SEQUENCE [LARGE SCALE GENOMIC DNA]</scope>
    <source>
        <strain evidence="2 3">743A</strain>
    </source>
</reference>
<organism evidence="2 3">
    <name type="scientific">Anaeromicropila populeti</name>
    <dbReference type="NCBI Taxonomy" id="37658"/>
    <lineage>
        <taxon>Bacteria</taxon>
        <taxon>Bacillati</taxon>
        <taxon>Bacillota</taxon>
        <taxon>Clostridia</taxon>
        <taxon>Lachnospirales</taxon>
        <taxon>Lachnospiraceae</taxon>
        <taxon>Anaeromicropila</taxon>
    </lineage>
</organism>
<evidence type="ECO:0000256" key="1">
    <source>
        <dbReference type="SAM" id="Phobius"/>
    </source>
</evidence>
<feature type="transmembrane region" description="Helical" evidence="1">
    <location>
        <begin position="54"/>
        <end position="76"/>
    </location>
</feature>
<sequence>MMNYMKSEFYRTVRNRNLLILVAACTGLLISAVLVLNYFNQVEAQFPYGNTRFALSNVYMDMGLFLAVAVVFTGFVHDSEDKQHTMKHSVAFGIKRSTIFLGRFFSQIIVATLLYFVLVTLFTVVSFMLLPHSNQGELGILIRVSAGSITCLFASIAIAHCFLIVSESEMMAYLKAFSILFIIPDICNLIGHKVDFIKKLTVIFPVNIINSYSPLVTGEGNVTIEIIKSLLIGLIWVIVFLVLGVAKFNKKEVK</sequence>
<gene>
    <name evidence="2" type="ORF">SAMN05661086_02293</name>
</gene>
<dbReference type="GO" id="GO:0140359">
    <property type="term" value="F:ABC-type transporter activity"/>
    <property type="evidence" value="ECO:0007669"/>
    <property type="project" value="InterPro"/>
</dbReference>
<keyword evidence="1" id="KW-0472">Membrane</keyword>
<dbReference type="GO" id="GO:0005886">
    <property type="term" value="C:plasma membrane"/>
    <property type="evidence" value="ECO:0007669"/>
    <property type="project" value="UniProtKB-SubCell"/>
</dbReference>
<dbReference type="STRING" id="37658.SAMN05661086_02293"/>
<dbReference type="AlphaFoldDB" id="A0A1I6K9D4"/>
<keyword evidence="3" id="KW-1185">Reference proteome</keyword>
<dbReference type="OrthoDB" id="1707305at2"/>
<name>A0A1I6K9D4_9FIRM</name>
<feature type="transmembrane region" description="Helical" evidence="1">
    <location>
        <begin position="104"/>
        <end position="128"/>
    </location>
</feature>
<keyword evidence="1" id="KW-0812">Transmembrane</keyword>
<accession>A0A1I6K9D4</accession>
<evidence type="ECO:0000313" key="3">
    <source>
        <dbReference type="Proteomes" id="UP000199659"/>
    </source>
</evidence>
<proteinExistence type="predicted"/>
<feature type="transmembrane region" description="Helical" evidence="1">
    <location>
        <begin position="140"/>
        <end position="165"/>
    </location>
</feature>
<dbReference type="RefSeq" id="WP_092560873.1">
    <property type="nucleotide sequence ID" value="NZ_FOYZ01000008.1"/>
</dbReference>
<evidence type="ECO:0000313" key="2">
    <source>
        <dbReference type="EMBL" id="SFR87754.1"/>
    </source>
</evidence>
<dbReference type="Proteomes" id="UP000199659">
    <property type="component" value="Unassembled WGS sequence"/>
</dbReference>
<dbReference type="Pfam" id="PF12679">
    <property type="entry name" value="ABC2_membrane_2"/>
    <property type="match status" value="1"/>
</dbReference>
<feature type="transmembrane region" description="Helical" evidence="1">
    <location>
        <begin position="226"/>
        <end position="246"/>
    </location>
</feature>
<dbReference type="PANTHER" id="PTHR43471">
    <property type="entry name" value="ABC TRANSPORTER PERMEASE"/>
    <property type="match status" value="1"/>
</dbReference>